<dbReference type="InterPro" id="IPR001107">
    <property type="entry name" value="Band_7"/>
</dbReference>
<feature type="domain" description="Band 7" evidence="3">
    <location>
        <begin position="171"/>
        <end position="388"/>
    </location>
</feature>
<feature type="compositionally biased region" description="Basic and acidic residues" evidence="1">
    <location>
        <begin position="407"/>
        <end position="416"/>
    </location>
</feature>
<dbReference type="EMBL" id="CP043930">
    <property type="protein sequence ID" value="QGQ25540.1"/>
    <property type="molecule type" value="Genomic_DNA"/>
</dbReference>
<evidence type="ECO:0000259" key="3">
    <source>
        <dbReference type="Pfam" id="PF01145"/>
    </source>
</evidence>
<evidence type="ECO:0000313" key="4">
    <source>
        <dbReference type="EMBL" id="QGQ25540.1"/>
    </source>
</evidence>
<protein>
    <submittedName>
        <fullName evidence="4">Band 7 protein</fullName>
    </submittedName>
</protein>
<organism evidence="4 5">
    <name type="scientific">Gimesia benthica</name>
    <dbReference type="NCBI Taxonomy" id="2608982"/>
    <lineage>
        <taxon>Bacteria</taxon>
        <taxon>Pseudomonadati</taxon>
        <taxon>Planctomycetota</taxon>
        <taxon>Planctomycetia</taxon>
        <taxon>Planctomycetales</taxon>
        <taxon>Planctomycetaceae</taxon>
        <taxon>Gimesia</taxon>
    </lineage>
</organism>
<keyword evidence="2" id="KW-1133">Transmembrane helix</keyword>
<keyword evidence="2" id="KW-0472">Membrane</keyword>
<keyword evidence="5" id="KW-1185">Reference proteome</keyword>
<name>A0A6I6AKD8_9PLAN</name>
<dbReference type="Pfam" id="PF01145">
    <property type="entry name" value="Band_7"/>
    <property type="match status" value="1"/>
</dbReference>
<evidence type="ECO:0000313" key="5">
    <source>
        <dbReference type="Proteomes" id="UP000427281"/>
    </source>
</evidence>
<feature type="transmembrane region" description="Helical" evidence="2">
    <location>
        <begin position="7"/>
        <end position="29"/>
    </location>
</feature>
<sequence>MQRSKLIIIPVVVLSMMLAIAAFLFHWTIDRIYVPEGQSLQLRYKGPLIFGDRIQAEPGMWAKEGQMGILEKMRGPGRHFYCPIWWERKLVDDVVIKPGEIGEVTCKLGKNQEGANFLVDGDIGHTEYKGVLRKVLHPGRYRVNPYGYTVEVKKRIDFTSGQSQKVAGWVEIPTGYVGVVTQLSDNQATGVKKGVQEKVLPPGNYPVNGREQQIDIVEIGYRHSTISVEVKHDQLGETVVDENGEPQISDPRSGIAFPSADGFPIHIDFTGIWGLMPDQAAHAVRTFGNVDQVEKKVVLPQIESICRNNGSEYKAVQLLVGSDREVYQKTCLDQFHSVLDDKEITLLYGLVRHVYIPKQVREPIQRAFIADELKLTREEEQSTAKEEARLREAENKVELATDTVDADTEKQVEEAKAGGQREAAKIEAETEKLVAAIDKETEELKAQAVTILGEATNEGKKMVEEAKSDRFRLAVDAFGSPQAYNNWYFATNLPDNVELNFLYAGEGTLWTDMNKANGGFGVRGIIPLKSDSTAPTQQRPAR</sequence>
<feature type="region of interest" description="Disordered" evidence="1">
    <location>
        <begin position="403"/>
        <end position="423"/>
    </location>
</feature>
<accession>A0A6I6AKD8</accession>
<dbReference type="AlphaFoldDB" id="A0A6I6AKD8"/>
<gene>
    <name evidence="4" type="ORF">F1728_23900</name>
</gene>
<evidence type="ECO:0000256" key="1">
    <source>
        <dbReference type="SAM" id="MobiDB-lite"/>
    </source>
</evidence>
<dbReference type="RefSeq" id="WP_155366192.1">
    <property type="nucleotide sequence ID" value="NZ_CP043930.1"/>
</dbReference>
<evidence type="ECO:0000256" key="2">
    <source>
        <dbReference type="SAM" id="Phobius"/>
    </source>
</evidence>
<dbReference type="Proteomes" id="UP000427281">
    <property type="component" value="Chromosome"/>
</dbReference>
<dbReference type="KEGG" id="gim:F1728_23900"/>
<keyword evidence="2" id="KW-0812">Transmembrane</keyword>
<proteinExistence type="predicted"/>
<reference evidence="4 5" key="1">
    <citation type="submission" date="2019-09" db="EMBL/GenBank/DDBJ databases">
        <title>Gimesia benthica sp. nov., a novel bacterium isolated from deep-sea water of the Northwest Indian Ocean.</title>
        <authorList>
            <person name="Dai X."/>
        </authorList>
    </citation>
    <scope>NUCLEOTIDE SEQUENCE [LARGE SCALE GENOMIC DNA]</scope>
    <source>
        <strain evidence="4 5">E7</strain>
    </source>
</reference>